<dbReference type="AlphaFoldDB" id="A0ABD3FSA9"/>
<reference evidence="1 2" key="1">
    <citation type="submission" date="2024-09" db="EMBL/GenBank/DDBJ databases">
        <title>Genome sequencing and assembly of Phytophthora oleae, isolate VK10A, causative agent of rot of olive drupes.</title>
        <authorList>
            <person name="Conti Taguali S."/>
            <person name="Riolo M."/>
            <person name="La Spada F."/>
            <person name="Cacciola S.O."/>
            <person name="Dionisio G."/>
        </authorList>
    </citation>
    <scope>NUCLEOTIDE SEQUENCE [LARGE SCALE GENOMIC DNA]</scope>
    <source>
        <strain evidence="1 2">VK10A</strain>
    </source>
</reference>
<comment type="caution">
    <text evidence="1">The sequence shown here is derived from an EMBL/GenBank/DDBJ whole genome shotgun (WGS) entry which is preliminary data.</text>
</comment>
<organism evidence="1 2">
    <name type="scientific">Phytophthora oleae</name>
    <dbReference type="NCBI Taxonomy" id="2107226"/>
    <lineage>
        <taxon>Eukaryota</taxon>
        <taxon>Sar</taxon>
        <taxon>Stramenopiles</taxon>
        <taxon>Oomycota</taxon>
        <taxon>Peronosporomycetes</taxon>
        <taxon>Peronosporales</taxon>
        <taxon>Peronosporaceae</taxon>
        <taxon>Phytophthora</taxon>
    </lineage>
</organism>
<protein>
    <submittedName>
        <fullName evidence="1">Uncharacterized protein</fullName>
    </submittedName>
</protein>
<dbReference type="EMBL" id="JBIMZQ010000011">
    <property type="protein sequence ID" value="KAL3668590.1"/>
    <property type="molecule type" value="Genomic_DNA"/>
</dbReference>
<name>A0ABD3FSA9_9STRA</name>
<gene>
    <name evidence="1" type="ORF">V7S43_006672</name>
</gene>
<proteinExistence type="predicted"/>
<dbReference type="Proteomes" id="UP001632037">
    <property type="component" value="Unassembled WGS sequence"/>
</dbReference>
<evidence type="ECO:0000313" key="2">
    <source>
        <dbReference type="Proteomes" id="UP001632037"/>
    </source>
</evidence>
<keyword evidence="2" id="KW-1185">Reference proteome</keyword>
<sequence length="102" mass="11784">MDGFILEAWFFAELSHNGLTWSVYEESTLQRRNWERSSIVFFDPDKQPIDISLDVPKWLAPVKWNQGGYDAVFINKAAQLVRFVQVTRAESHSSMRNTSSTS</sequence>
<accession>A0ABD3FSA9</accession>
<evidence type="ECO:0000313" key="1">
    <source>
        <dbReference type="EMBL" id="KAL3668590.1"/>
    </source>
</evidence>